<evidence type="ECO:0000259" key="6">
    <source>
        <dbReference type="Pfam" id="PF00593"/>
    </source>
</evidence>
<evidence type="ECO:0000313" key="8">
    <source>
        <dbReference type="EMBL" id="QNG47852.1"/>
    </source>
</evidence>
<dbReference type="PANTHER" id="PTHR40980">
    <property type="entry name" value="PLUG DOMAIN-CONTAINING PROTEIN"/>
    <property type="match status" value="1"/>
</dbReference>
<organism evidence="8 9">
    <name type="scientific">Sphingobium yanoikuyae</name>
    <name type="common">Sphingomonas yanoikuyae</name>
    <dbReference type="NCBI Taxonomy" id="13690"/>
    <lineage>
        <taxon>Bacteria</taxon>
        <taxon>Pseudomonadati</taxon>
        <taxon>Pseudomonadota</taxon>
        <taxon>Alphaproteobacteria</taxon>
        <taxon>Sphingomonadales</taxon>
        <taxon>Sphingomonadaceae</taxon>
        <taxon>Sphingobium</taxon>
    </lineage>
</organism>
<comment type="similarity">
    <text evidence="4">Belongs to the TonB-dependent receptor family.</text>
</comment>
<feature type="domain" description="TonB-dependent receptor plug" evidence="7">
    <location>
        <begin position="64"/>
        <end position="176"/>
    </location>
</feature>
<dbReference type="Gene3D" id="2.40.170.20">
    <property type="entry name" value="TonB-dependent receptor, beta-barrel domain"/>
    <property type="match status" value="1"/>
</dbReference>
<dbReference type="Pfam" id="PF00593">
    <property type="entry name" value="TonB_dep_Rec_b-barrel"/>
    <property type="match status" value="1"/>
</dbReference>
<keyword evidence="5" id="KW-0732">Signal</keyword>
<keyword evidence="2 4" id="KW-0472">Membrane</keyword>
<dbReference type="PANTHER" id="PTHR40980:SF3">
    <property type="entry name" value="TONB-DEPENDENT RECEPTOR-LIKE BETA-BARREL DOMAIN-CONTAINING PROTEIN"/>
    <property type="match status" value="1"/>
</dbReference>
<evidence type="ECO:0000256" key="5">
    <source>
        <dbReference type="SAM" id="SignalP"/>
    </source>
</evidence>
<dbReference type="SUPFAM" id="SSF56935">
    <property type="entry name" value="Porins"/>
    <property type="match status" value="1"/>
</dbReference>
<dbReference type="Proteomes" id="UP000515377">
    <property type="component" value="Chromosome"/>
</dbReference>
<dbReference type="InterPro" id="IPR000531">
    <property type="entry name" value="Beta-barrel_TonB"/>
</dbReference>
<gene>
    <name evidence="8" type="ORF">H3V42_09865</name>
</gene>
<keyword evidence="4" id="KW-0798">TonB box</keyword>
<feature type="domain" description="TonB-dependent receptor-like beta-barrel" evidence="6">
    <location>
        <begin position="462"/>
        <end position="946"/>
    </location>
</feature>
<evidence type="ECO:0000256" key="4">
    <source>
        <dbReference type="RuleBase" id="RU003357"/>
    </source>
</evidence>
<evidence type="ECO:0000313" key="9">
    <source>
        <dbReference type="Proteomes" id="UP000515377"/>
    </source>
</evidence>
<protein>
    <submittedName>
        <fullName evidence="8">TonB-dependent receptor</fullName>
    </submittedName>
</protein>
<dbReference type="CDD" id="cd01347">
    <property type="entry name" value="ligand_gated_channel"/>
    <property type="match status" value="1"/>
</dbReference>
<evidence type="ECO:0000256" key="3">
    <source>
        <dbReference type="ARBA" id="ARBA00023237"/>
    </source>
</evidence>
<evidence type="ECO:0000256" key="2">
    <source>
        <dbReference type="ARBA" id="ARBA00023136"/>
    </source>
</evidence>
<sequence length="980" mass="106216">MIEHYSRIASARRSSVIALAIAMMAGAPAFAQDQAPQAQPDQENADIVVTGFRASLNSALNMKRQEAAAIDSIVAEDIGKFPDSNLAESMQRVPGIALQRGDGGEGRNISVRGLGPAFTRTRINGMEGTSQTGSSDIYGAGNNGRSFDFNVFPTEIFSALSVRKTPSADVEEGSLGATVDLSAPKPMEQKEDFVLSMTARGVYNELSKEVDPRASLLISKKFGDSGFGILGSVAYQKRHIREVGYSAVDILSANTNGGFCSPVGFAPQNPADNAAKGADALNCSTGNPRTSTSAAYQAIYDLRRDDLPNTPGSGAFLPRIPRYLNSEQNQERIGGSLTLQFNPDDDTDISLDMLYSRFEVTRRDNYIAAISFARSAANNGQPMTSVRDIEFDENGSLVQGVFDGVDVRSEGLVDHFVSTFKQANLNFRRRLNDSLELSGIVGFNRSIWDGKKRLQTFMDAIDTDGFSIDYSKGGTTPTLGFGIDVNDPASFNYAPGRADGTVLGGFSYQGKPSKNTTDNMTADINLKWTVSDAFSIKGGAQYRRSNFLSTFLRPYNADTVVRALPAGTTLADITTNITGVDKLWGHGAPSSWAAIDPEKWADTFGFDDVRYCGVECGGGRSRVREEVMSSYLMANFDLSDAIGFGIRGDVGVRYVKTDMLSSGYIAVAQASSPTGLTGQFAAASNSYDDWLPSANIVVEPVENVLVRFSGAKVMARPELGLLTPTSGVNPVTRVGNVNNPFLDPIRANTFDVAVEWYFRPGSLLSAAFFYKDIKSFIQNVNSQIPFNQLGLPNALLENSNTLPDELFTVSQPFNTPGGKLKGIELNAQIPFTFLDGFFSNFGVLANYTHVTSKIDYILASVNGVPTVTTTADLVGLSPNTASGTLYYEDDKFSIRTTGNFRDKFIRGIPASPGSDLQGNAKTFYMDASASYNVTDRLKIIVEAQNLTDEQNRLYIDSQRQDTLFETRIGRTFTFGVTYRM</sequence>
<feature type="chain" id="PRO_5040856237" evidence="5">
    <location>
        <begin position="32"/>
        <end position="980"/>
    </location>
</feature>
<dbReference type="EMBL" id="CP060122">
    <property type="protein sequence ID" value="QNG47852.1"/>
    <property type="molecule type" value="Genomic_DNA"/>
</dbReference>
<evidence type="ECO:0000259" key="7">
    <source>
        <dbReference type="Pfam" id="PF07715"/>
    </source>
</evidence>
<dbReference type="InterPro" id="IPR010104">
    <property type="entry name" value="TonB_rcpt_bac"/>
</dbReference>
<dbReference type="Pfam" id="PF07715">
    <property type="entry name" value="Plug"/>
    <property type="match status" value="1"/>
</dbReference>
<dbReference type="AlphaFoldDB" id="A0A9X7UD12"/>
<feature type="signal peptide" evidence="5">
    <location>
        <begin position="1"/>
        <end position="31"/>
    </location>
</feature>
<dbReference type="NCBIfam" id="TIGR01782">
    <property type="entry name" value="TonB-Xanth-Caul"/>
    <property type="match status" value="1"/>
</dbReference>
<accession>A0A9X7UD12</accession>
<reference evidence="8 9" key="1">
    <citation type="submission" date="2020-07" db="EMBL/GenBank/DDBJ databases">
        <title>Whole genome sequence of Sphingobium yanoikuyae A3.</title>
        <authorList>
            <person name="Han S.-S."/>
        </authorList>
    </citation>
    <scope>NUCLEOTIDE SEQUENCE [LARGE SCALE GENOMIC DNA]</scope>
    <source>
        <strain evidence="8 9">A3</strain>
    </source>
</reference>
<dbReference type="Gene3D" id="2.170.130.10">
    <property type="entry name" value="TonB-dependent receptor, plug domain"/>
    <property type="match status" value="1"/>
</dbReference>
<dbReference type="InterPro" id="IPR036942">
    <property type="entry name" value="Beta-barrel_TonB_sf"/>
</dbReference>
<dbReference type="RefSeq" id="WP_017500980.1">
    <property type="nucleotide sequence ID" value="NZ_CAUUIR010000057.1"/>
</dbReference>
<proteinExistence type="inferred from homology"/>
<dbReference type="InterPro" id="IPR012910">
    <property type="entry name" value="Plug_dom"/>
</dbReference>
<name>A0A9X7UD12_SPHYA</name>
<dbReference type="GO" id="GO:0009279">
    <property type="term" value="C:cell outer membrane"/>
    <property type="evidence" value="ECO:0007669"/>
    <property type="project" value="UniProtKB-SubCell"/>
</dbReference>
<evidence type="ECO:0000256" key="1">
    <source>
        <dbReference type="ARBA" id="ARBA00004442"/>
    </source>
</evidence>
<keyword evidence="8" id="KW-0675">Receptor</keyword>
<dbReference type="InterPro" id="IPR037066">
    <property type="entry name" value="Plug_dom_sf"/>
</dbReference>
<keyword evidence="3" id="KW-0998">Cell outer membrane</keyword>
<comment type="subcellular location">
    <subcellularLocation>
        <location evidence="1 4">Cell outer membrane</location>
    </subcellularLocation>
</comment>